<sequence length="367" mass="39224">MNTSQDFSKQAIDAFIKIVIVGILLYLCFQILKPFILLMIWGAIIATALFPLVKGIENKIGLSQSKSSWLLSLFGVMLLILPSYFIGDSLFSSAGDVYDQVQSGSLHLKPPSESIKAWPIIGERLYSTLLGFSANLTAALIQHSEHVKDILGAVLSTVGSVGGSVLQFTISLLIAGVFMANAQSCEKSFRQISIRLAGSYGAQFTQVSVSTVRSVVQGVIGVAIIQSVMAGVGLYFADIPFAGAWMLAVLIVAIIQLPPILALIPALFFAWTTDTTWVAGIFTVWCVLVSASDAMLKPMLMGRGTDIPMLVILLGAIGGMAMSGIVGLFVGAVALAVTHRLFLAWLAQSDAEVIQQQPDHTLTQKET</sequence>
<feature type="transmembrane region" description="Helical" evidence="8">
    <location>
        <begin position="308"/>
        <end position="337"/>
    </location>
</feature>
<dbReference type="PANTHER" id="PTHR21716">
    <property type="entry name" value="TRANSMEMBRANE PROTEIN"/>
    <property type="match status" value="1"/>
</dbReference>
<dbReference type="InterPro" id="IPR002549">
    <property type="entry name" value="AI-2E-like"/>
</dbReference>
<evidence type="ECO:0000256" key="4">
    <source>
        <dbReference type="ARBA" id="ARBA00022475"/>
    </source>
</evidence>
<feature type="transmembrane region" description="Helical" evidence="8">
    <location>
        <begin position="244"/>
        <end position="271"/>
    </location>
</feature>
<protein>
    <submittedName>
        <fullName evidence="9">Putative transporter</fullName>
    </submittedName>
</protein>
<evidence type="ECO:0000256" key="7">
    <source>
        <dbReference type="ARBA" id="ARBA00023136"/>
    </source>
</evidence>
<feature type="transmembrane region" description="Helical" evidence="8">
    <location>
        <begin position="68"/>
        <end position="86"/>
    </location>
</feature>
<keyword evidence="4" id="KW-1003">Cell membrane</keyword>
<feature type="transmembrane region" description="Helical" evidence="8">
    <location>
        <begin position="215"/>
        <end position="237"/>
    </location>
</feature>
<reference evidence="9 10" key="1">
    <citation type="submission" date="2013-09" db="EMBL/GenBank/DDBJ databases">
        <title>Whole genome shotgun sequence of Vibrio ezurae NBRC 102218.</title>
        <authorList>
            <person name="Yoshida I."/>
            <person name="Hosoyama A."/>
            <person name="Numata M."/>
            <person name="Hashimoto M."/>
            <person name="Hosoyama Y."/>
            <person name="Tsuchikane K."/>
            <person name="Noguchi M."/>
            <person name="Hirakata S."/>
            <person name="Ichikawa N."/>
            <person name="Ohji S."/>
            <person name="Yamazoe A."/>
            <person name="Fujita N."/>
        </authorList>
    </citation>
    <scope>NUCLEOTIDE SEQUENCE [LARGE SCALE GENOMIC DNA]</scope>
    <source>
        <strain evidence="9 10">NBRC 102218</strain>
    </source>
</reference>
<feature type="transmembrane region" description="Helical" evidence="8">
    <location>
        <begin position="38"/>
        <end position="56"/>
    </location>
</feature>
<dbReference type="eggNOG" id="COG0628">
    <property type="taxonomic scope" value="Bacteria"/>
</dbReference>
<dbReference type="Proteomes" id="UP000016562">
    <property type="component" value="Unassembled WGS sequence"/>
</dbReference>
<comment type="similarity">
    <text evidence="2">Belongs to the autoinducer-2 exporter (AI-2E) (TC 2.A.86) family.</text>
</comment>
<keyword evidence="5 8" id="KW-0812">Transmembrane</keyword>
<evidence type="ECO:0000256" key="1">
    <source>
        <dbReference type="ARBA" id="ARBA00004651"/>
    </source>
</evidence>
<dbReference type="AlphaFoldDB" id="U3CF01"/>
<comment type="subcellular location">
    <subcellularLocation>
        <location evidence="1">Cell membrane</location>
        <topology evidence="1">Multi-pass membrane protein</topology>
    </subcellularLocation>
</comment>
<dbReference type="RefSeq" id="WP_021713523.1">
    <property type="nucleotide sequence ID" value="NZ_BATM01000020.1"/>
</dbReference>
<gene>
    <name evidence="9" type="ORF">VEZ01S_20_00860</name>
</gene>
<evidence type="ECO:0000313" key="10">
    <source>
        <dbReference type="Proteomes" id="UP000016562"/>
    </source>
</evidence>
<evidence type="ECO:0000256" key="2">
    <source>
        <dbReference type="ARBA" id="ARBA00009773"/>
    </source>
</evidence>
<evidence type="ECO:0000256" key="3">
    <source>
        <dbReference type="ARBA" id="ARBA00022448"/>
    </source>
</evidence>
<accession>U3CF01</accession>
<organism evidence="9 10">
    <name type="scientific">Vibrio ezurae NBRC 102218</name>
    <dbReference type="NCBI Taxonomy" id="1219080"/>
    <lineage>
        <taxon>Bacteria</taxon>
        <taxon>Pseudomonadati</taxon>
        <taxon>Pseudomonadota</taxon>
        <taxon>Gammaproteobacteria</taxon>
        <taxon>Vibrionales</taxon>
        <taxon>Vibrionaceae</taxon>
        <taxon>Vibrio</taxon>
    </lineage>
</organism>
<evidence type="ECO:0000256" key="8">
    <source>
        <dbReference type="SAM" id="Phobius"/>
    </source>
</evidence>
<dbReference type="OrthoDB" id="106838at2"/>
<keyword evidence="10" id="KW-1185">Reference proteome</keyword>
<feature type="transmembrane region" description="Helical" evidence="8">
    <location>
        <begin position="150"/>
        <end position="180"/>
    </location>
</feature>
<evidence type="ECO:0000313" key="9">
    <source>
        <dbReference type="EMBL" id="GAD79814.1"/>
    </source>
</evidence>
<evidence type="ECO:0000256" key="5">
    <source>
        <dbReference type="ARBA" id="ARBA00022692"/>
    </source>
</evidence>
<comment type="caution">
    <text evidence="9">The sequence shown here is derived from an EMBL/GenBank/DDBJ whole genome shotgun (WGS) entry which is preliminary data.</text>
</comment>
<feature type="transmembrane region" description="Helical" evidence="8">
    <location>
        <begin position="277"/>
        <end position="296"/>
    </location>
</feature>
<evidence type="ECO:0000256" key="6">
    <source>
        <dbReference type="ARBA" id="ARBA00022989"/>
    </source>
</evidence>
<feature type="transmembrane region" description="Helical" evidence="8">
    <location>
        <begin position="12"/>
        <end position="32"/>
    </location>
</feature>
<dbReference type="STRING" id="1219080.VEZ01S_20_00860"/>
<keyword evidence="7 8" id="KW-0472">Membrane</keyword>
<keyword evidence="3" id="KW-0813">Transport</keyword>
<dbReference type="GO" id="GO:0005886">
    <property type="term" value="C:plasma membrane"/>
    <property type="evidence" value="ECO:0007669"/>
    <property type="project" value="UniProtKB-SubCell"/>
</dbReference>
<dbReference type="EMBL" id="BATM01000020">
    <property type="protein sequence ID" value="GAD79814.1"/>
    <property type="molecule type" value="Genomic_DNA"/>
</dbReference>
<keyword evidence="6 8" id="KW-1133">Transmembrane helix</keyword>
<proteinExistence type="inferred from homology"/>
<dbReference type="PANTHER" id="PTHR21716:SF67">
    <property type="entry name" value="TRANSPORT PROTEIN YDIK-RELATED"/>
    <property type="match status" value="1"/>
</dbReference>
<name>U3CF01_9VIBR</name>
<dbReference type="Pfam" id="PF01594">
    <property type="entry name" value="AI-2E_transport"/>
    <property type="match status" value="1"/>
</dbReference>